<comment type="subcellular location">
    <subcellularLocation>
        <location evidence="1 8">Cytoplasm</location>
    </subcellularLocation>
</comment>
<dbReference type="InterPro" id="IPR029062">
    <property type="entry name" value="Class_I_gatase-like"/>
</dbReference>
<feature type="active site" description="Acyl-thioester intermediate" evidence="8 9">
    <location>
        <position position="142"/>
    </location>
</feature>
<keyword evidence="5 8" id="KW-0486">Methionine biosynthesis</keyword>
<evidence type="ECO:0000256" key="6">
    <source>
        <dbReference type="ARBA" id="ARBA00023315"/>
    </source>
</evidence>
<comment type="pathway">
    <text evidence="8">Amino-acid biosynthesis; L-methionine biosynthesis via de novo pathway; O-acetyl-L-homoserine from L-homoserine: step 1/1.</text>
</comment>
<evidence type="ECO:0000256" key="9">
    <source>
        <dbReference type="PIRSR" id="PIRSR000450-1"/>
    </source>
</evidence>
<dbReference type="OrthoDB" id="9772423at2"/>
<keyword evidence="2 8" id="KW-0963">Cytoplasm</keyword>
<dbReference type="FunFam" id="3.40.50.880:FF:000004">
    <property type="entry name" value="Homoserine O-succinyltransferase"/>
    <property type="match status" value="1"/>
</dbReference>
<dbReference type="GO" id="GO:0008899">
    <property type="term" value="F:homoserine O-succinyltransferase activity"/>
    <property type="evidence" value="ECO:0007669"/>
    <property type="project" value="UniProtKB-UniRule"/>
</dbReference>
<dbReference type="GO" id="GO:0005737">
    <property type="term" value="C:cytoplasm"/>
    <property type="evidence" value="ECO:0007669"/>
    <property type="project" value="UniProtKB-SubCell"/>
</dbReference>
<keyword evidence="4 8" id="KW-0808">Transferase</keyword>
<evidence type="ECO:0000313" key="10">
    <source>
        <dbReference type="EMBL" id="RNM30664.1"/>
    </source>
</evidence>
<dbReference type="CDD" id="cd03131">
    <property type="entry name" value="GATase1_HTS"/>
    <property type="match status" value="1"/>
</dbReference>
<evidence type="ECO:0000256" key="8">
    <source>
        <dbReference type="HAMAP-Rule" id="MF_00295"/>
    </source>
</evidence>
<keyword evidence="6 8" id="KW-0012">Acyltransferase</keyword>
<keyword evidence="11" id="KW-1185">Reference proteome</keyword>
<comment type="caution">
    <text evidence="10">The sequence shown here is derived from an EMBL/GenBank/DDBJ whole genome shotgun (WGS) entry which is preliminary data.</text>
</comment>
<dbReference type="HAMAP" id="MF_00295">
    <property type="entry name" value="MetA_acyltransf"/>
    <property type="match status" value="1"/>
</dbReference>
<evidence type="ECO:0000313" key="11">
    <source>
        <dbReference type="Proteomes" id="UP000276568"/>
    </source>
</evidence>
<feature type="binding site" evidence="8">
    <location>
        <position position="192"/>
    </location>
    <ligand>
        <name>substrate</name>
    </ligand>
</feature>
<dbReference type="GO" id="GO:0004414">
    <property type="term" value="F:homoserine O-acetyltransferase activity"/>
    <property type="evidence" value="ECO:0007669"/>
    <property type="project" value="UniProtKB-EC"/>
</dbReference>
<comment type="catalytic activity">
    <reaction evidence="7 8">
        <text>L-homoserine + acetyl-CoA = O-acetyl-L-homoserine + CoA</text>
        <dbReference type="Rhea" id="RHEA:13701"/>
        <dbReference type="ChEBI" id="CHEBI:57287"/>
        <dbReference type="ChEBI" id="CHEBI:57288"/>
        <dbReference type="ChEBI" id="CHEBI:57476"/>
        <dbReference type="ChEBI" id="CHEBI:57716"/>
        <dbReference type="EC" id="2.3.1.31"/>
    </reaction>
</comment>
<evidence type="ECO:0000256" key="4">
    <source>
        <dbReference type="ARBA" id="ARBA00022679"/>
    </source>
</evidence>
<dbReference type="PANTHER" id="PTHR20919">
    <property type="entry name" value="HOMOSERINE O-SUCCINYLTRANSFERASE"/>
    <property type="match status" value="1"/>
</dbReference>
<comment type="similarity">
    <text evidence="8">Belongs to the MetA family.</text>
</comment>
<dbReference type="InterPro" id="IPR005697">
    <property type="entry name" value="HST_MetA"/>
</dbReference>
<dbReference type="EMBL" id="RJQC01000002">
    <property type="protein sequence ID" value="RNM30664.1"/>
    <property type="molecule type" value="Genomic_DNA"/>
</dbReference>
<organism evidence="10 11">
    <name type="scientific">Absicoccus porci</name>
    <dbReference type="NCBI Taxonomy" id="2486576"/>
    <lineage>
        <taxon>Bacteria</taxon>
        <taxon>Bacillati</taxon>
        <taxon>Bacillota</taxon>
        <taxon>Erysipelotrichia</taxon>
        <taxon>Erysipelotrichales</taxon>
        <taxon>Erysipelotrichaceae</taxon>
        <taxon>Absicoccus</taxon>
    </lineage>
</organism>
<comment type="caution">
    <text evidence="8">Lacks conserved residue(s) required for the propagation of feature annotation.</text>
</comment>
<feature type="site" description="Important for substrate specificity" evidence="8">
    <location>
        <position position="192"/>
    </location>
</feature>
<comment type="function">
    <text evidence="8">Transfers an acetyl group from acetyl-CoA to L-homoserine, forming acetyl-L-homoserine.</text>
</comment>
<feature type="binding site" evidence="8">
    <location>
        <position position="249"/>
    </location>
    <ligand>
        <name>substrate</name>
    </ligand>
</feature>
<dbReference type="AlphaFoldDB" id="A0A3N0I0Z1"/>
<feature type="binding site" evidence="8">
    <location>
        <position position="163"/>
    </location>
    <ligand>
        <name>substrate</name>
    </ligand>
</feature>
<evidence type="ECO:0000256" key="3">
    <source>
        <dbReference type="ARBA" id="ARBA00022605"/>
    </source>
</evidence>
<dbReference type="Proteomes" id="UP000276568">
    <property type="component" value="Unassembled WGS sequence"/>
</dbReference>
<accession>A0A3N0I0Z1</accession>
<dbReference type="Gene3D" id="3.40.50.880">
    <property type="match status" value="1"/>
</dbReference>
<dbReference type="PIRSF" id="PIRSF000450">
    <property type="entry name" value="H_ser_succinyltr"/>
    <property type="match status" value="1"/>
</dbReference>
<feature type="active site" evidence="8">
    <location>
        <position position="237"/>
    </location>
</feature>
<feature type="active site" description="Proton acceptor" evidence="8">
    <location>
        <position position="235"/>
    </location>
</feature>
<protein>
    <recommendedName>
        <fullName evidence="8">Homoserine O-acetyltransferase</fullName>
        <shortName evidence="8">HAT</shortName>
        <ecNumber evidence="8">2.3.1.31</ecNumber>
    </recommendedName>
    <alternativeName>
        <fullName evidence="8">Homoserine transacetylase</fullName>
        <shortName evidence="8">HTA</shortName>
    </alternativeName>
</protein>
<evidence type="ECO:0000256" key="7">
    <source>
        <dbReference type="ARBA" id="ARBA00049043"/>
    </source>
</evidence>
<keyword evidence="3 8" id="KW-0028">Amino-acid biosynthesis</keyword>
<dbReference type="InterPro" id="IPR033752">
    <property type="entry name" value="MetA_family"/>
</dbReference>
<evidence type="ECO:0000256" key="1">
    <source>
        <dbReference type="ARBA" id="ARBA00004496"/>
    </source>
</evidence>
<dbReference type="NCBIfam" id="TIGR01001">
    <property type="entry name" value="metA"/>
    <property type="match status" value="1"/>
</dbReference>
<evidence type="ECO:0000256" key="2">
    <source>
        <dbReference type="ARBA" id="ARBA00022490"/>
    </source>
</evidence>
<dbReference type="RefSeq" id="WP_128520571.1">
    <property type="nucleotide sequence ID" value="NZ_CAUWBR010000001.1"/>
</dbReference>
<feature type="site" description="Important for acyl-CoA specificity" evidence="8">
    <location>
        <position position="111"/>
    </location>
</feature>
<dbReference type="Pfam" id="PF04204">
    <property type="entry name" value="HTS"/>
    <property type="match status" value="1"/>
</dbReference>
<sequence length="328" mass="38930">MPINIPNELPAKEILESEKIFAIDDENARRQRIRPLRVVILNLMPKKIETETQILRLLSKSPLQLDIDLMKVSSHESKNTSKDHLVKFYENWDQLKENFYDCMIITGAPVEEMPFEEVDYWEELTHIFDWTKTHVLSTMHICWGAQAGLYYHYGIHKYQLKEKLFGIFPHELCDEYDFLTNGFDEIHNVPHSRHTKIDENELAKEDRLVVLSRSKKAGSTIIVTKGYRQVFVMGHFEYGVETLAQEYFRDVNAGKPIHVPENYFPNDDPHQRPILTWRSHANLLYRNWLNYVYQTTPYHIEKIKKVPLYQGFREDHGYAQAFRKEDDE</sequence>
<proteinExistence type="inferred from homology"/>
<reference evidence="10 11" key="1">
    <citation type="submission" date="2018-11" db="EMBL/GenBank/DDBJ databases">
        <title>Clostridium sp. nov., a member of the family Erysipelotrichaceae isolated from pig faeces.</title>
        <authorList>
            <person name="Chang Y.-H."/>
        </authorList>
    </citation>
    <scope>NUCLEOTIDE SEQUENCE [LARGE SCALE GENOMIC DNA]</scope>
    <source>
        <strain evidence="10 11">YH-panp20</strain>
    </source>
</reference>
<dbReference type="SUPFAM" id="SSF52317">
    <property type="entry name" value="Class I glutamine amidotransferase-like"/>
    <property type="match status" value="1"/>
</dbReference>
<dbReference type="GO" id="GO:0019281">
    <property type="term" value="P:L-methionine biosynthetic process from homoserine via O-succinyl-L-homoserine and cystathionine"/>
    <property type="evidence" value="ECO:0007669"/>
    <property type="project" value="InterPro"/>
</dbReference>
<dbReference type="UniPathway" id="UPA00051">
    <property type="reaction ID" value="UER00074"/>
</dbReference>
<evidence type="ECO:0000256" key="5">
    <source>
        <dbReference type="ARBA" id="ARBA00023167"/>
    </source>
</evidence>
<dbReference type="EC" id="2.3.1.31" evidence="8"/>
<gene>
    <name evidence="8" type="primary">metAA</name>
    <name evidence="10" type="ORF">EDX97_07745</name>
</gene>
<name>A0A3N0I0Z1_9FIRM</name>
<dbReference type="PANTHER" id="PTHR20919:SF0">
    <property type="entry name" value="HOMOSERINE O-SUCCINYLTRANSFERASE"/>
    <property type="match status" value="1"/>
</dbReference>